<dbReference type="GO" id="GO:0030968">
    <property type="term" value="P:endoplasmic reticulum unfolded protein response"/>
    <property type="evidence" value="ECO:0007669"/>
    <property type="project" value="TreeGrafter"/>
</dbReference>
<dbReference type="PANTHER" id="PTHR12943:SF27">
    <property type="entry name" value="HOMOCYSTEINE-INDUCED ENDOPLASMIC RETICULUM PROTEIN, ISOFORM A"/>
    <property type="match status" value="1"/>
</dbReference>
<feature type="region of interest" description="Disordered" evidence="5">
    <location>
        <begin position="129"/>
        <end position="162"/>
    </location>
</feature>
<feature type="compositionally biased region" description="Polar residues" evidence="5">
    <location>
        <begin position="129"/>
        <end position="146"/>
    </location>
</feature>
<accession>A0AAU9KYH0</accession>
<dbReference type="Pfam" id="PF00240">
    <property type="entry name" value="ubiquitin"/>
    <property type="match status" value="1"/>
</dbReference>
<organism evidence="8 11">
    <name type="scientific">Peronospora belbahrii</name>
    <dbReference type="NCBI Taxonomy" id="622444"/>
    <lineage>
        <taxon>Eukaryota</taxon>
        <taxon>Sar</taxon>
        <taxon>Stramenopiles</taxon>
        <taxon>Oomycota</taxon>
        <taxon>Peronosporomycetes</taxon>
        <taxon>Peronosporales</taxon>
        <taxon>Peronosporaceae</taxon>
        <taxon>Peronospora</taxon>
    </lineage>
</organism>
<sequence length="431" mass="47856">METSTESSRLVNLVIRSVYMPSESLSLSVDPQMLISALKCRLCAEFPSNPSVSSQKLIFGGKICSDHESLEEIVTLIQSSHQKGGGDCNNIVEPLVFHLLLSSTGIGQDKNDKTKMSTLLPALTPTLNGEATEAQHSPRSSISGTTLLAPDPPTYSPQPSQSIFNQAPAMMTQQEQTLFGQSVLMQQQAMVLHQIQYLQYLQMQQRHQQATRSAQVQDQPFGAQIVPPYGNLYEMMQPQMFREQMRPRDAQGVPHTRVYDYVSAEAAVLERQNRWMLVEMAHEVFLLLDFRMALKMAFMLLIIGQDLPTDRILMLGLLSFISFLHITGIFAKIYEVYKRHRRINAGTAQNAPPDSDAPGAAAAVGAAILSRCGLLSRVLRISADRGYVQDIKYFVVGLLLSLIPAWRAQPIDGVDPVRGDAMPNDMPIQEI</sequence>
<dbReference type="InterPro" id="IPR000626">
    <property type="entry name" value="Ubiquitin-like_dom"/>
</dbReference>
<evidence type="ECO:0000313" key="8">
    <source>
        <dbReference type="EMBL" id="CAH0477570.1"/>
    </source>
</evidence>
<feature type="domain" description="Ubiquitin-like" evidence="7">
    <location>
        <begin position="11"/>
        <end position="72"/>
    </location>
</feature>
<evidence type="ECO:0000256" key="5">
    <source>
        <dbReference type="SAM" id="MobiDB-lite"/>
    </source>
</evidence>
<comment type="subcellular location">
    <subcellularLocation>
        <location evidence="1">Membrane</location>
    </subcellularLocation>
</comment>
<evidence type="ECO:0000313" key="11">
    <source>
        <dbReference type="Proteomes" id="UP001160483"/>
    </source>
</evidence>
<protein>
    <recommendedName>
        <fullName evidence="7">Ubiquitin-like domain-containing protein</fullName>
    </recommendedName>
</protein>
<evidence type="ECO:0000256" key="4">
    <source>
        <dbReference type="ARBA" id="ARBA00023136"/>
    </source>
</evidence>
<dbReference type="SUPFAM" id="SSF54236">
    <property type="entry name" value="Ubiquitin-like"/>
    <property type="match status" value="1"/>
</dbReference>
<dbReference type="PROSITE" id="PS50053">
    <property type="entry name" value="UBIQUITIN_2"/>
    <property type="match status" value="1"/>
</dbReference>
<evidence type="ECO:0000256" key="2">
    <source>
        <dbReference type="ARBA" id="ARBA00022692"/>
    </source>
</evidence>
<feature type="transmembrane region" description="Helical" evidence="6">
    <location>
        <begin position="311"/>
        <end position="334"/>
    </location>
</feature>
<keyword evidence="2 6" id="KW-0812">Transmembrane</keyword>
<dbReference type="EMBL" id="CAKLCB010000128">
    <property type="protein sequence ID" value="CAH0515720.1"/>
    <property type="molecule type" value="Genomic_DNA"/>
</dbReference>
<dbReference type="Proteomes" id="UP001158986">
    <property type="component" value="Unassembled WGS sequence"/>
</dbReference>
<keyword evidence="10" id="KW-1185">Reference proteome</keyword>
<dbReference type="InterPro" id="IPR039751">
    <property type="entry name" value="HERPUD1/2"/>
</dbReference>
<evidence type="ECO:0000256" key="3">
    <source>
        <dbReference type="ARBA" id="ARBA00022989"/>
    </source>
</evidence>
<keyword evidence="4 6" id="KW-0472">Membrane</keyword>
<dbReference type="AlphaFoldDB" id="A0AAU9KYH0"/>
<dbReference type="PANTHER" id="PTHR12943">
    <property type="entry name" value="HOMOCYSTEINE-RESPONSIVE ENDOPLASMIC RETICULUM-RESIDENT UNIQUITIN-LIKE DOMAIN HERPUD PROTEIN FAMILY MEMBER"/>
    <property type="match status" value="1"/>
</dbReference>
<name>A0AAU9KYH0_9STRA</name>
<evidence type="ECO:0000256" key="1">
    <source>
        <dbReference type="ARBA" id="ARBA00004370"/>
    </source>
</evidence>
<proteinExistence type="predicted"/>
<gene>
    <name evidence="9" type="ORF">PBS001_LOCUS2421</name>
    <name evidence="8" type="ORF">PBS003_LOCUS4313</name>
</gene>
<dbReference type="EMBL" id="CAKKTJ010000178">
    <property type="protein sequence ID" value="CAH0477570.1"/>
    <property type="molecule type" value="Genomic_DNA"/>
</dbReference>
<dbReference type="GO" id="GO:0016020">
    <property type="term" value="C:membrane"/>
    <property type="evidence" value="ECO:0007669"/>
    <property type="project" value="UniProtKB-SubCell"/>
</dbReference>
<reference evidence="8 10" key="1">
    <citation type="submission" date="2021-11" db="EMBL/GenBank/DDBJ databases">
        <authorList>
            <person name="Islam A."/>
            <person name="Islam S."/>
            <person name="Flora M.S."/>
            <person name="Rahman M."/>
            <person name="Ziaur R.M."/>
            <person name="Epstein J.H."/>
            <person name="Hassan M."/>
            <person name="Klassen M."/>
            <person name="Woodard K."/>
            <person name="Webb A."/>
            <person name="Webby R.J."/>
            <person name="El Zowalaty M.E."/>
        </authorList>
    </citation>
    <scope>NUCLEOTIDE SEQUENCE</scope>
    <source>
        <strain evidence="9">Pbs1</strain>
        <strain evidence="8">Pbs3</strain>
    </source>
</reference>
<evidence type="ECO:0000313" key="9">
    <source>
        <dbReference type="EMBL" id="CAH0515720.1"/>
    </source>
</evidence>
<dbReference type="Gene3D" id="3.10.20.90">
    <property type="entry name" value="Phosphatidylinositol 3-kinase Catalytic Subunit, Chain A, domain 1"/>
    <property type="match status" value="1"/>
</dbReference>
<keyword evidence="3 6" id="KW-1133">Transmembrane helix</keyword>
<evidence type="ECO:0000256" key="6">
    <source>
        <dbReference type="SAM" id="Phobius"/>
    </source>
</evidence>
<evidence type="ECO:0000313" key="10">
    <source>
        <dbReference type="Proteomes" id="UP001158986"/>
    </source>
</evidence>
<dbReference type="Proteomes" id="UP001160483">
    <property type="component" value="Unassembled WGS sequence"/>
</dbReference>
<comment type="caution">
    <text evidence="8">The sequence shown here is derived from an EMBL/GenBank/DDBJ whole genome shotgun (WGS) entry which is preliminary data.</text>
</comment>
<evidence type="ECO:0000259" key="7">
    <source>
        <dbReference type="PROSITE" id="PS50053"/>
    </source>
</evidence>
<dbReference type="InterPro" id="IPR029071">
    <property type="entry name" value="Ubiquitin-like_domsf"/>
</dbReference>